<dbReference type="RefSeq" id="WP_081029129.1">
    <property type="nucleotide sequence ID" value="NZ_BAABZG010000001.1"/>
</dbReference>
<dbReference type="Pfam" id="PF13614">
    <property type="entry name" value="AAA_31"/>
    <property type="match status" value="1"/>
</dbReference>
<dbReference type="Proteomes" id="UP000595792">
    <property type="component" value="Chromosome"/>
</dbReference>
<dbReference type="EMBL" id="CP065315">
    <property type="protein sequence ID" value="QQR06453.1"/>
    <property type="molecule type" value="Genomic_DNA"/>
</dbReference>
<reference evidence="2 4" key="1">
    <citation type="journal article" date="2019" name="Nat. Med.">
        <title>A library of human gut bacterial isolates paired with longitudinal multiomics data enables mechanistic microbiome research.</title>
        <authorList>
            <person name="Poyet M."/>
            <person name="Groussin M."/>
            <person name="Gibbons S.M."/>
            <person name="Avila-Pacheco J."/>
            <person name="Jiang X."/>
            <person name="Kearney S.M."/>
            <person name="Perrotta A.R."/>
            <person name="Berdy B."/>
            <person name="Zhao S."/>
            <person name="Lieberman T.D."/>
            <person name="Swanson P.K."/>
            <person name="Smith M."/>
            <person name="Roesemann S."/>
            <person name="Alexander J.E."/>
            <person name="Rich S.A."/>
            <person name="Livny J."/>
            <person name="Vlamakis H."/>
            <person name="Clish C."/>
            <person name="Bullock K."/>
            <person name="Deik A."/>
            <person name="Scott J."/>
            <person name="Pierce K.A."/>
            <person name="Xavier R.J."/>
            <person name="Alm E.J."/>
        </authorList>
    </citation>
    <scope>NUCLEOTIDE SEQUENCE [LARGE SCALE GENOMIC DNA]</scope>
    <source>
        <strain evidence="2 4">BIOML-A2</strain>
    </source>
</reference>
<dbReference type="KEGG" id="fpla:A4U99_18430"/>
<dbReference type="SUPFAM" id="SSF52540">
    <property type="entry name" value="P-loop containing nucleoside triphosphate hydrolases"/>
    <property type="match status" value="1"/>
</dbReference>
<accession>A0A1V0QCC4</accession>
<dbReference type="InterPro" id="IPR025669">
    <property type="entry name" value="AAA_dom"/>
</dbReference>
<name>A0A1V0QCC4_FLAPL</name>
<protein>
    <submittedName>
        <fullName evidence="2">AAA family ATPase</fullName>
    </submittedName>
</protein>
<gene>
    <name evidence="2" type="ORF">GKE97_09785</name>
    <name evidence="3" type="ORF">I5Q84_02820</name>
</gene>
<evidence type="ECO:0000313" key="3">
    <source>
        <dbReference type="EMBL" id="QQR06453.1"/>
    </source>
</evidence>
<evidence type="ECO:0000313" key="2">
    <source>
        <dbReference type="EMBL" id="MSB19810.1"/>
    </source>
</evidence>
<proteinExistence type="predicted"/>
<evidence type="ECO:0000313" key="5">
    <source>
        <dbReference type="Proteomes" id="UP000595792"/>
    </source>
</evidence>
<feature type="domain" description="AAA" evidence="1">
    <location>
        <begin position="2"/>
        <end position="94"/>
    </location>
</feature>
<evidence type="ECO:0000259" key="1">
    <source>
        <dbReference type="Pfam" id="PF13614"/>
    </source>
</evidence>
<dbReference type="InterPro" id="IPR027417">
    <property type="entry name" value="P-loop_NTPase"/>
</dbReference>
<sequence length="95" mass="10472">MERGAHVFAVDLDPQMNLTTFYVVNGGDLPVNNINDLLPVHDDSIHSDGPGIPVGSKVLAQQRKVLLTEMGTEGFLRIILTPLKPLYDYIIIDTN</sequence>
<dbReference type="Gene3D" id="3.40.50.300">
    <property type="entry name" value="P-loop containing nucleotide triphosphate hydrolases"/>
    <property type="match status" value="1"/>
</dbReference>
<reference evidence="3 5" key="2">
    <citation type="submission" date="2020-11" db="EMBL/GenBank/DDBJ databases">
        <title>Closed and high quality bacterial genomes of the OMM12 community.</title>
        <authorList>
            <person name="Marbouty M."/>
            <person name="Lamy-Besnier Q."/>
            <person name="Debarbieux L."/>
            <person name="Koszul R."/>
        </authorList>
    </citation>
    <scope>NUCLEOTIDE SEQUENCE [LARGE SCALE GENOMIC DNA]</scope>
    <source>
        <strain evidence="3 5">YL31</strain>
    </source>
</reference>
<dbReference type="EMBL" id="WKPR01000008">
    <property type="protein sequence ID" value="MSB19810.1"/>
    <property type="molecule type" value="Genomic_DNA"/>
</dbReference>
<dbReference type="Proteomes" id="UP000434475">
    <property type="component" value="Unassembled WGS sequence"/>
</dbReference>
<organism evidence="2 4">
    <name type="scientific">Flavonifractor plautii</name>
    <name type="common">Fusobacterium plautii</name>
    <dbReference type="NCBI Taxonomy" id="292800"/>
    <lineage>
        <taxon>Bacteria</taxon>
        <taxon>Bacillati</taxon>
        <taxon>Bacillota</taxon>
        <taxon>Clostridia</taxon>
        <taxon>Eubacteriales</taxon>
        <taxon>Oscillospiraceae</taxon>
        <taxon>Flavonifractor</taxon>
    </lineage>
</organism>
<evidence type="ECO:0000313" key="4">
    <source>
        <dbReference type="Proteomes" id="UP000434475"/>
    </source>
</evidence>
<dbReference type="AlphaFoldDB" id="A0A1V0QCC4"/>